<protein>
    <submittedName>
        <fullName evidence="1">Uncharacterized protein</fullName>
    </submittedName>
</protein>
<comment type="caution">
    <text evidence="1">The sequence shown here is derived from an EMBL/GenBank/DDBJ whole genome shotgun (WGS) entry which is preliminary data.</text>
</comment>
<dbReference type="EMBL" id="JACSEA010000013">
    <property type="protein sequence ID" value="KAF7386610.1"/>
    <property type="molecule type" value="Genomic_DNA"/>
</dbReference>
<accession>A0A834MVC8</accession>
<organism evidence="1 2">
    <name type="scientific">Vespula vulgaris</name>
    <name type="common">Yellow jacket</name>
    <name type="synonym">Wasp</name>
    <dbReference type="NCBI Taxonomy" id="7454"/>
    <lineage>
        <taxon>Eukaryota</taxon>
        <taxon>Metazoa</taxon>
        <taxon>Ecdysozoa</taxon>
        <taxon>Arthropoda</taxon>
        <taxon>Hexapoda</taxon>
        <taxon>Insecta</taxon>
        <taxon>Pterygota</taxon>
        <taxon>Neoptera</taxon>
        <taxon>Endopterygota</taxon>
        <taxon>Hymenoptera</taxon>
        <taxon>Apocrita</taxon>
        <taxon>Aculeata</taxon>
        <taxon>Vespoidea</taxon>
        <taxon>Vespidae</taxon>
        <taxon>Vespinae</taxon>
        <taxon>Vespula</taxon>
    </lineage>
</organism>
<reference evidence="1" key="1">
    <citation type="journal article" date="2020" name="G3 (Bethesda)">
        <title>High-Quality Assemblies for Three Invasive Social Wasps from the &lt;i&gt;Vespula&lt;/i&gt; Genus.</title>
        <authorList>
            <person name="Harrop T.W.R."/>
            <person name="Guhlin J."/>
            <person name="McLaughlin G.M."/>
            <person name="Permina E."/>
            <person name="Stockwell P."/>
            <person name="Gilligan J."/>
            <person name="Le Lec M.F."/>
            <person name="Gruber M.A.M."/>
            <person name="Quinn O."/>
            <person name="Lovegrove M."/>
            <person name="Duncan E.J."/>
            <person name="Remnant E.J."/>
            <person name="Van Eeckhoven J."/>
            <person name="Graham B."/>
            <person name="Knapp R.A."/>
            <person name="Langford K.W."/>
            <person name="Kronenberg Z."/>
            <person name="Press M.O."/>
            <person name="Eacker S.M."/>
            <person name="Wilson-Rankin E.E."/>
            <person name="Purcell J."/>
            <person name="Lester P.J."/>
            <person name="Dearden P.K."/>
        </authorList>
    </citation>
    <scope>NUCLEOTIDE SEQUENCE</scope>
    <source>
        <strain evidence="1">Marl-1</strain>
    </source>
</reference>
<gene>
    <name evidence="1" type="ORF">HZH66_011062</name>
</gene>
<dbReference type="AlphaFoldDB" id="A0A834MVC8"/>
<sequence length="68" mass="7652">MGRNRNRPVSDRVFIRKLPRGMGIVGGWAIGVNKKGEYPSSSFLSSPFFGYLLRSHRMPRSRGQAKAD</sequence>
<dbReference type="Proteomes" id="UP000614350">
    <property type="component" value="Unassembled WGS sequence"/>
</dbReference>
<keyword evidence="2" id="KW-1185">Reference proteome</keyword>
<evidence type="ECO:0000313" key="1">
    <source>
        <dbReference type="EMBL" id="KAF7386610.1"/>
    </source>
</evidence>
<evidence type="ECO:0000313" key="2">
    <source>
        <dbReference type="Proteomes" id="UP000614350"/>
    </source>
</evidence>
<proteinExistence type="predicted"/>
<name>A0A834MVC8_VESVU</name>